<gene>
    <name evidence="2" type="ORF">LR48_Vigan04g179400</name>
</gene>
<dbReference type="Proteomes" id="UP000053144">
    <property type="component" value="Chromosome 4"/>
</dbReference>
<evidence type="ECO:0000256" key="1">
    <source>
        <dbReference type="SAM" id="MobiDB-lite"/>
    </source>
</evidence>
<evidence type="ECO:0000313" key="3">
    <source>
        <dbReference type="Proteomes" id="UP000053144"/>
    </source>
</evidence>
<name>A0A0L9UFW2_PHAAN</name>
<evidence type="ECO:0000313" key="2">
    <source>
        <dbReference type="EMBL" id="KOM41596.1"/>
    </source>
</evidence>
<proteinExistence type="predicted"/>
<dbReference type="EMBL" id="CM003374">
    <property type="protein sequence ID" value="KOM41596.1"/>
    <property type="molecule type" value="Genomic_DNA"/>
</dbReference>
<reference evidence="3" key="1">
    <citation type="journal article" date="2015" name="Proc. Natl. Acad. Sci. U.S.A.">
        <title>Genome sequencing of adzuki bean (Vigna angularis) provides insight into high starch and low fat accumulation and domestication.</title>
        <authorList>
            <person name="Yang K."/>
            <person name="Tian Z."/>
            <person name="Chen C."/>
            <person name="Luo L."/>
            <person name="Zhao B."/>
            <person name="Wang Z."/>
            <person name="Yu L."/>
            <person name="Li Y."/>
            <person name="Sun Y."/>
            <person name="Li W."/>
            <person name="Chen Y."/>
            <person name="Li Y."/>
            <person name="Zhang Y."/>
            <person name="Ai D."/>
            <person name="Zhao J."/>
            <person name="Shang C."/>
            <person name="Ma Y."/>
            <person name="Wu B."/>
            <person name="Wang M."/>
            <person name="Gao L."/>
            <person name="Sun D."/>
            <person name="Zhang P."/>
            <person name="Guo F."/>
            <person name="Wang W."/>
            <person name="Li Y."/>
            <person name="Wang J."/>
            <person name="Varshney R.K."/>
            <person name="Wang J."/>
            <person name="Ling H.Q."/>
            <person name="Wan P."/>
        </authorList>
    </citation>
    <scope>NUCLEOTIDE SEQUENCE</scope>
    <source>
        <strain evidence="3">cv. Jingnong 6</strain>
    </source>
</reference>
<organism evidence="2 3">
    <name type="scientific">Phaseolus angularis</name>
    <name type="common">Azuki bean</name>
    <name type="synonym">Vigna angularis</name>
    <dbReference type="NCBI Taxonomy" id="3914"/>
    <lineage>
        <taxon>Eukaryota</taxon>
        <taxon>Viridiplantae</taxon>
        <taxon>Streptophyta</taxon>
        <taxon>Embryophyta</taxon>
        <taxon>Tracheophyta</taxon>
        <taxon>Spermatophyta</taxon>
        <taxon>Magnoliopsida</taxon>
        <taxon>eudicotyledons</taxon>
        <taxon>Gunneridae</taxon>
        <taxon>Pentapetalae</taxon>
        <taxon>rosids</taxon>
        <taxon>fabids</taxon>
        <taxon>Fabales</taxon>
        <taxon>Fabaceae</taxon>
        <taxon>Papilionoideae</taxon>
        <taxon>50 kb inversion clade</taxon>
        <taxon>NPAAA clade</taxon>
        <taxon>indigoferoid/millettioid clade</taxon>
        <taxon>Phaseoleae</taxon>
        <taxon>Vigna</taxon>
    </lineage>
</organism>
<dbReference type="Gramene" id="KOM41596">
    <property type="protein sequence ID" value="KOM41596"/>
    <property type="gene ID" value="LR48_Vigan04g179400"/>
</dbReference>
<feature type="region of interest" description="Disordered" evidence="1">
    <location>
        <begin position="54"/>
        <end position="87"/>
    </location>
</feature>
<dbReference type="AlphaFoldDB" id="A0A0L9UFW2"/>
<sequence>MRQSVLRPQLGMELYALGFDIEKDVFDGILVDLNTMDDEDPAVEGPFGAVEAVEAGRAEEEGADGSGSSERTLRSPSGQVDSGSWGTLRSSTWTFRARTTMVLRKELSVHRPGRLTMVPGELSVHQLGL</sequence>
<accession>A0A0L9UFW2</accession>
<protein>
    <submittedName>
        <fullName evidence="2">Uncharacterized protein</fullName>
    </submittedName>
</protein>
<feature type="compositionally biased region" description="Polar residues" evidence="1">
    <location>
        <begin position="74"/>
        <end position="87"/>
    </location>
</feature>